<dbReference type="InterPro" id="IPR056413">
    <property type="entry name" value="TPR_CcmH_CycH"/>
</dbReference>
<evidence type="ECO:0000256" key="5">
    <source>
        <dbReference type="SAM" id="Phobius"/>
    </source>
</evidence>
<dbReference type="PATRIC" id="fig|758793.3.peg.6311"/>
<dbReference type="InterPro" id="IPR056412">
    <property type="entry name" value="Ig_CycH"/>
</dbReference>
<evidence type="ECO:0000256" key="3">
    <source>
        <dbReference type="PROSITE-ProRule" id="PRU00339"/>
    </source>
</evidence>
<keyword evidence="2 3" id="KW-0802">TPR repeat</keyword>
<dbReference type="PROSITE" id="PS50005">
    <property type="entry name" value="TPR"/>
    <property type="match status" value="1"/>
</dbReference>
<keyword evidence="9" id="KW-1185">Reference proteome</keyword>
<keyword evidence="5" id="KW-0812">Transmembrane</keyword>
<dbReference type="PANTHER" id="PTHR47870:SF4">
    <property type="entry name" value="CYTOCHROME C-TYPE BIOGENESIS PROTEIN CYCH"/>
    <property type="match status" value="1"/>
</dbReference>
<feature type="domain" description="Cytochrome c-type biogenesis protein H Ig-like" evidence="6">
    <location>
        <begin position="245"/>
        <end position="351"/>
    </location>
</feature>
<evidence type="ECO:0000313" key="9">
    <source>
        <dbReference type="Proteomes" id="UP000013966"/>
    </source>
</evidence>
<evidence type="ECO:0000259" key="6">
    <source>
        <dbReference type="Pfam" id="PF23892"/>
    </source>
</evidence>
<evidence type="ECO:0000256" key="4">
    <source>
        <dbReference type="SAM" id="MobiDB-lite"/>
    </source>
</evidence>
<dbReference type="GO" id="GO:0005886">
    <property type="term" value="C:plasma membrane"/>
    <property type="evidence" value="ECO:0007669"/>
    <property type="project" value="TreeGrafter"/>
</dbReference>
<dbReference type="InterPro" id="IPR019734">
    <property type="entry name" value="TPR_rpt"/>
</dbReference>
<dbReference type="OrthoDB" id="9776053at2"/>
<accession>R4X4B8</accession>
<dbReference type="Pfam" id="PF23892">
    <property type="entry name" value="Ig_CycH"/>
    <property type="match status" value="1"/>
</dbReference>
<keyword evidence="1" id="KW-0677">Repeat</keyword>
<dbReference type="EMBL" id="AP013061">
    <property type="protein sequence ID" value="BAN28106.1"/>
    <property type="molecule type" value="Genomic_DNA"/>
</dbReference>
<feature type="domain" description="Cytochrome c-type biogenesis protein H TPR" evidence="7">
    <location>
        <begin position="88"/>
        <end position="205"/>
    </location>
</feature>
<proteinExistence type="predicted"/>
<evidence type="ECO:0000256" key="2">
    <source>
        <dbReference type="ARBA" id="ARBA00022803"/>
    </source>
</evidence>
<dbReference type="Gene3D" id="1.25.40.10">
    <property type="entry name" value="Tetratricopeptide repeat domain"/>
    <property type="match status" value="1"/>
</dbReference>
<dbReference type="InterPro" id="IPR051263">
    <property type="entry name" value="C-type_cytochrome_biogenesis"/>
</dbReference>
<dbReference type="AlphaFoldDB" id="R4X4B8"/>
<evidence type="ECO:0000313" key="8">
    <source>
        <dbReference type="EMBL" id="BAN28106.1"/>
    </source>
</evidence>
<keyword evidence="5" id="KW-0472">Membrane</keyword>
<feature type="repeat" description="TPR" evidence="3">
    <location>
        <begin position="106"/>
        <end position="139"/>
    </location>
</feature>
<dbReference type="SUPFAM" id="SSF48452">
    <property type="entry name" value="TPR-like"/>
    <property type="match status" value="1"/>
</dbReference>
<dbReference type="InterPro" id="IPR011990">
    <property type="entry name" value="TPR-like_helical_dom_sf"/>
</dbReference>
<reference evidence="8 9" key="1">
    <citation type="journal article" date="2013" name="Genome Announc.">
        <title>Complete Genome Sequence of Burkholderia sp. Strain RPE64, Bacterial Symbiont of the Bean Bug Riptortus pedestris.</title>
        <authorList>
            <person name="Shibata T.F."/>
            <person name="Maeda T."/>
            <person name="Nikoh N."/>
            <person name="Yamaguchi K."/>
            <person name="Oshima K."/>
            <person name="Hattori M."/>
            <person name="Nishiyama T."/>
            <person name="Hasebe M."/>
            <person name="Fukatsu T."/>
            <person name="Kikuchi Y."/>
            <person name="Shigenobu S."/>
        </authorList>
    </citation>
    <scope>NUCLEOTIDE SEQUENCE [LARGE SCALE GENOMIC DNA]</scope>
    <source>
        <plasmid evidence="8 9">p1</plasmid>
    </source>
</reference>
<reference evidence="8 9" key="2">
    <citation type="journal article" date="2018" name="Int. J. Syst. Evol. Microbiol.">
        <title>Burkholderia insecticola sp. nov., a gut symbiotic bacterium of the bean bug Riptortus pedestris.</title>
        <authorList>
            <person name="Takeshita K."/>
            <person name="Tamaki H."/>
            <person name="Ohbayashi T."/>
            <person name="Meng X.-Y."/>
            <person name="Sone T."/>
            <person name="Mitani Y."/>
            <person name="Peeters C."/>
            <person name="Kikuchi Y."/>
            <person name="Vandamme P."/>
        </authorList>
    </citation>
    <scope>NUCLEOTIDE SEQUENCE [LARGE SCALE GENOMIC DNA]</scope>
    <source>
        <strain evidence="8">RPE64</strain>
        <plasmid evidence="8 9">p1</plasmid>
    </source>
</reference>
<dbReference type="Proteomes" id="UP000013966">
    <property type="component" value="Plasmid p1"/>
</dbReference>
<dbReference type="SMART" id="SM00028">
    <property type="entry name" value="TPR"/>
    <property type="match status" value="2"/>
</dbReference>
<name>R4X4B8_9BURK</name>
<organism evidence="8 9">
    <name type="scientific">Caballeronia insecticola</name>
    <dbReference type="NCBI Taxonomy" id="758793"/>
    <lineage>
        <taxon>Bacteria</taxon>
        <taxon>Pseudomonadati</taxon>
        <taxon>Pseudomonadota</taxon>
        <taxon>Betaproteobacteria</taxon>
        <taxon>Burkholderiales</taxon>
        <taxon>Burkholderiaceae</taxon>
        <taxon>Caballeronia</taxon>
    </lineage>
</organism>
<dbReference type="RefSeq" id="WP_016348814.1">
    <property type="nucleotide sequence ID" value="NC_021289.1"/>
</dbReference>
<dbReference type="Pfam" id="PF23914">
    <property type="entry name" value="TPR_CcmH_CycH"/>
    <property type="match status" value="1"/>
</dbReference>
<geneLocation type="plasmid" evidence="8 9">
    <name>p1</name>
</geneLocation>
<gene>
    <name evidence="8" type="ORF">BRPE64_DCDS11700</name>
</gene>
<evidence type="ECO:0000256" key="1">
    <source>
        <dbReference type="ARBA" id="ARBA00022737"/>
    </source>
</evidence>
<dbReference type="PANTHER" id="PTHR47870">
    <property type="entry name" value="CYTOCHROME C-TYPE BIOGENESIS PROTEIN CCMH"/>
    <property type="match status" value="1"/>
</dbReference>
<keyword evidence="5" id="KW-1133">Transmembrane helix</keyword>
<feature type="transmembrane region" description="Helical" evidence="5">
    <location>
        <begin position="38"/>
        <end position="58"/>
    </location>
</feature>
<evidence type="ECO:0000259" key="7">
    <source>
        <dbReference type="Pfam" id="PF23914"/>
    </source>
</evidence>
<keyword evidence="8" id="KW-0614">Plasmid</keyword>
<sequence length="356" mass="37658">MTAFWLSAAAMMLAALACIVTPLLRTRAQQHGPAFAPRHAAVAGLLIALVPGAALTLYMRIGDPAALAIQTAAEPSPSENHADSPGSMQAVVSRLAARLQRTPDDAQGWAMLARSYMALDRPGDATQAYRRAVALNPRDAELLADYADAMASANAGDLNGAALGVVESALALDAKQPKALALAASAAIDRRDYDGAIRFWERLKNAPDLTPQIAQQAQRNIDEARTLATQDKRVRAALASASASVEVRVRLSPELEGRVHPGDTVFVYALADDGSRMPLAVRRLQADQLPTTVRLDDSMSMAPNRRLSDFARISVAARVSASGKAQPEPGDLSGSSGLVSSREEGVIDVRIADVVR</sequence>
<dbReference type="KEGG" id="buo:BRPE64_DCDS11700"/>
<dbReference type="HOGENOM" id="CLU_036074_2_1_4"/>
<feature type="region of interest" description="Disordered" evidence="4">
    <location>
        <begin position="320"/>
        <end position="339"/>
    </location>
</feature>
<protein>
    <submittedName>
        <fullName evidence="8">Tetratricopeptide TPR_2 repeat protein</fullName>
    </submittedName>
</protein>